<name>W3XC79_PESFW</name>
<evidence type="ECO:0000313" key="9">
    <source>
        <dbReference type="Proteomes" id="UP000030651"/>
    </source>
</evidence>
<dbReference type="KEGG" id="pfy:PFICI_05505"/>
<proteinExistence type="inferred from homology"/>
<evidence type="ECO:0000256" key="3">
    <source>
        <dbReference type="ARBA" id="ARBA00007992"/>
    </source>
</evidence>
<dbReference type="InterPro" id="IPR050562">
    <property type="entry name" value="FAD_mOase_fung"/>
</dbReference>
<dbReference type="Pfam" id="PF01494">
    <property type="entry name" value="FAD_binding_3"/>
    <property type="match status" value="1"/>
</dbReference>
<dbReference type="InParanoid" id="W3XC79"/>
<dbReference type="GeneID" id="19270518"/>
<dbReference type="GO" id="GO:0004497">
    <property type="term" value="F:monooxygenase activity"/>
    <property type="evidence" value="ECO:0007669"/>
    <property type="project" value="InterPro"/>
</dbReference>
<comment type="similarity">
    <text evidence="3">Belongs to the paxM FAD-dependent monooxygenase family.</text>
</comment>
<dbReference type="Proteomes" id="UP000030651">
    <property type="component" value="Unassembled WGS sequence"/>
</dbReference>
<dbReference type="AlphaFoldDB" id="W3XC79"/>
<dbReference type="HOGENOM" id="CLU_009665_12_2_1"/>
<evidence type="ECO:0000259" key="7">
    <source>
        <dbReference type="Pfam" id="PF01494"/>
    </source>
</evidence>
<dbReference type="eggNOG" id="KOG2614">
    <property type="taxonomic scope" value="Eukaryota"/>
</dbReference>
<dbReference type="PANTHER" id="PTHR47356:SF2">
    <property type="entry name" value="FAD-BINDING DOMAIN-CONTAINING PROTEIN-RELATED"/>
    <property type="match status" value="1"/>
</dbReference>
<dbReference type="PANTHER" id="PTHR47356">
    <property type="entry name" value="FAD-DEPENDENT MONOOXYGENASE ASQG-RELATED"/>
    <property type="match status" value="1"/>
</dbReference>
<evidence type="ECO:0000313" key="8">
    <source>
        <dbReference type="EMBL" id="ETS83629.1"/>
    </source>
</evidence>
<dbReference type="OMA" id="GHEWMLF"/>
<comment type="pathway">
    <text evidence="2">Secondary metabolite biosynthesis.</text>
</comment>
<dbReference type="OrthoDB" id="2431938at2759"/>
<feature type="domain" description="FAD-binding" evidence="7">
    <location>
        <begin position="11"/>
        <end position="341"/>
    </location>
</feature>
<keyword evidence="4" id="KW-0285">Flavoprotein</keyword>
<dbReference type="STRING" id="1229662.W3XC79"/>
<comment type="cofactor">
    <cofactor evidence="1">
        <name>FAD</name>
        <dbReference type="ChEBI" id="CHEBI:57692"/>
    </cofactor>
</comment>
<accession>W3XC79</accession>
<dbReference type="SUPFAM" id="SSF51905">
    <property type="entry name" value="FAD/NAD(P)-binding domain"/>
    <property type="match status" value="1"/>
</dbReference>
<dbReference type="RefSeq" id="XP_007832277.1">
    <property type="nucleotide sequence ID" value="XM_007834086.1"/>
</dbReference>
<reference evidence="9" key="1">
    <citation type="journal article" date="2015" name="BMC Genomics">
        <title>Genomic and transcriptomic analysis of the endophytic fungus Pestalotiopsis fici reveals its lifestyle and high potential for synthesis of natural products.</title>
        <authorList>
            <person name="Wang X."/>
            <person name="Zhang X."/>
            <person name="Liu L."/>
            <person name="Xiang M."/>
            <person name="Wang W."/>
            <person name="Sun X."/>
            <person name="Che Y."/>
            <person name="Guo L."/>
            <person name="Liu G."/>
            <person name="Guo L."/>
            <person name="Wang C."/>
            <person name="Yin W.B."/>
            <person name="Stadler M."/>
            <person name="Zhang X."/>
            <person name="Liu X."/>
        </authorList>
    </citation>
    <scope>NUCLEOTIDE SEQUENCE [LARGE SCALE GENOMIC DNA]</scope>
    <source>
        <strain evidence="9">W106-1 / CGMCC3.15140</strain>
    </source>
</reference>
<keyword evidence="5" id="KW-0274">FAD</keyword>
<dbReference type="InterPro" id="IPR002938">
    <property type="entry name" value="FAD-bd"/>
</dbReference>
<evidence type="ECO:0000256" key="6">
    <source>
        <dbReference type="ARBA" id="ARBA00023002"/>
    </source>
</evidence>
<dbReference type="GO" id="GO:0071949">
    <property type="term" value="F:FAD binding"/>
    <property type="evidence" value="ECO:0007669"/>
    <property type="project" value="InterPro"/>
</dbReference>
<dbReference type="PRINTS" id="PR00420">
    <property type="entry name" value="RNGMNOXGNASE"/>
</dbReference>
<dbReference type="InterPro" id="IPR036188">
    <property type="entry name" value="FAD/NAD-bd_sf"/>
</dbReference>
<gene>
    <name evidence="8" type="ORF">PFICI_05505</name>
</gene>
<keyword evidence="9" id="KW-1185">Reference proteome</keyword>
<keyword evidence="6" id="KW-0560">Oxidoreductase</keyword>
<organism evidence="8 9">
    <name type="scientific">Pestalotiopsis fici (strain W106-1 / CGMCC3.15140)</name>
    <dbReference type="NCBI Taxonomy" id="1229662"/>
    <lineage>
        <taxon>Eukaryota</taxon>
        <taxon>Fungi</taxon>
        <taxon>Dikarya</taxon>
        <taxon>Ascomycota</taxon>
        <taxon>Pezizomycotina</taxon>
        <taxon>Sordariomycetes</taxon>
        <taxon>Xylariomycetidae</taxon>
        <taxon>Amphisphaeriales</taxon>
        <taxon>Sporocadaceae</taxon>
        <taxon>Pestalotiopsis</taxon>
    </lineage>
</organism>
<evidence type="ECO:0000256" key="5">
    <source>
        <dbReference type="ARBA" id="ARBA00022827"/>
    </source>
</evidence>
<evidence type="ECO:0000256" key="1">
    <source>
        <dbReference type="ARBA" id="ARBA00001974"/>
    </source>
</evidence>
<evidence type="ECO:0000256" key="2">
    <source>
        <dbReference type="ARBA" id="ARBA00005179"/>
    </source>
</evidence>
<protein>
    <recommendedName>
        <fullName evidence="7">FAD-binding domain-containing protein</fullName>
    </recommendedName>
</protein>
<evidence type="ECO:0000256" key="4">
    <source>
        <dbReference type="ARBA" id="ARBA00022630"/>
    </source>
</evidence>
<dbReference type="EMBL" id="KI912111">
    <property type="protein sequence ID" value="ETS83629.1"/>
    <property type="molecule type" value="Genomic_DNA"/>
</dbReference>
<sequence>MAAEKPENFRAIIVGGGPVALTAAHALSQAGIDYIILERRKALDTDSGASVAIWPHNVRLLDQLGLYEEAEQTYMPVLNKWNLRRDGTVLSKSNMFEAIGINHGHPWMCFHRAKLINMLYQRLPDPSKVLLDKEVVSIENTANGVTVTCADKTTHSASIIIGADGVHSSVRRLVNEASGKTEDPFMSSYRGLYGYAKRSPELEPATLYETHSANLTIQLIVAEQQQHFLVYERLPKPTRERTRYTEEDANALAKKYADVRFPTGKDGEFVTWGDIWAQKQWSVLANLEEGIVKNWHDGRAVLVGDAVHKMTPNTGFGMNSGLQGVAQLVNRLRAQLKQTPDPDVATLSRVFGEYQAARLSNSKEAVEVSGLYTRLVAWNNPVWRFTDQYLLPYVKGDNTSLNVLMSPIVQKGVPLDFLEEKRFKRGTYAYHTGPVTASAA</sequence>
<dbReference type="Gene3D" id="3.50.50.60">
    <property type="entry name" value="FAD/NAD(P)-binding domain"/>
    <property type="match status" value="1"/>
</dbReference>